<dbReference type="GO" id="GO:0016020">
    <property type="term" value="C:membrane"/>
    <property type="evidence" value="ECO:0007669"/>
    <property type="project" value="GOC"/>
</dbReference>
<dbReference type="Proteomes" id="UP000055035">
    <property type="component" value="Unassembled WGS sequence"/>
</dbReference>
<keyword evidence="3" id="KW-1185">Reference proteome</keyword>
<dbReference type="PATRIC" id="fig|456.5.peg.1007"/>
<evidence type="ECO:0000259" key="1">
    <source>
        <dbReference type="Pfam" id="PF12919"/>
    </source>
</evidence>
<comment type="caution">
    <text evidence="2">The sequence shown here is derived from an EMBL/GenBank/DDBJ whole genome shotgun (WGS) entry which is preliminary data.</text>
</comment>
<dbReference type="OrthoDB" id="5632554at2"/>
<dbReference type="RefSeq" id="WP_058470481.1">
    <property type="nucleotide sequence ID" value="NZ_CAAAIC010000002.1"/>
</dbReference>
<dbReference type="InterPro" id="IPR029044">
    <property type="entry name" value="Nucleotide-diphossugar_trans"/>
</dbReference>
<reference evidence="2 3" key="1">
    <citation type="submission" date="2015-11" db="EMBL/GenBank/DDBJ databases">
        <title>Genomic analysis of 38 Legionella species identifies large and diverse effector repertoires.</title>
        <authorList>
            <person name="Burstein D."/>
            <person name="Amaro F."/>
            <person name="Zusman T."/>
            <person name="Lifshitz Z."/>
            <person name="Cohen O."/>
            <person name="Gilbert J.A."/>
            <person name="Pupko T."/>
            <person name="Shuman H.A."/>
            <person name="Segal G."/>
        </authorList>
    </citation>
    <scope>NUCLEOTIDE SEQUENCE [LARGE SCALE GENOMIC DNA]</scope>
    <source>
        <strain evidence="2 3">BL-540</strain>
    </source>
</reference>
<dbReference type="SUPFAM" id="SSF53448">
    <property type="entry name" value="Nucleotide-diphospho-sugar transferases"/>
    <property type="match status" value="1"/>
</dbReference>
<dbReference type="GO" id="GO:0000030">
    <property type="term" value="F:mannosyltransferase activity"/>
    <property type="evidence" value="ECO:0007669"/>
    <property type="project" value="TreeGrafter"/>
</dbReference>
<dbReference type="PANTHER" id="PTHR32385:SF22">
    <property type="entry name" value="MANNOSYL PHOSPHORYLINOSITOL CERAMIDE SYNTHASE SUR1"/>
    <property type="match status" value="1"/>
</dbReference>
<dbReference type="GO" id="GO:0051999">
    <property type="term" value="P:mannosyl-inositol phosphorylceramide biosynthetic process"/>
    <property type="evidence" value="ECO:0007669"/>
    <property type="project" value="TreeGrafter"/>
</dbReference>
<dbReference type="Pfam" id="PF12919">
    <property type="entry name" value="TcdA_TcdB"/>
    <property type="match status" value="2"/>
</dbReference>
<evidence type="ECO:0000313" key="3">
    <source>
        <dbReference type="Proteomes" id="UP000055035"/>
    </source>
</evidence>
<accession>A0A0W0V938</accession>
<dbReference type="AlphaFoldDB" id="A0A0W0V938"/>
<dbReference type="Gene3D" id="3.90.550.20">
    <property type="match status" value="1"/>
</dbReference>
<dbReference type="InterPro" id="IPR024770">
    <property type="entry name" value="TcdA/TcdB_cat"/>
</dbReference>
<dbReference type="EMBL" id="LNYJ01000011">
    <property type="protein sequence ID" value="KTD16643.1"/>
    <property type="molecule type" value="Genomic_DNA"/>
</dbReference>
<evidence type="ECO:0000313" key="2">
    <source>
        <dbReference type="EMBL" id="KTD16643.1"/>
    </source>
</evidence>
<organism evidence="2 3">
    <name type="scientific">Legionella jordanis</name>
    <dbReference type="NCBI Taxonomy" id="456"/>
    <lineage>
        <taxon>Bacteria</taxon>
        <taxon>Pseudomonadati</taxon>
        <taxon>Pseudomonadota</taxon>
        <taxon>Gammaproteobacteria</taxon>
        <taxon>Legionellales</taxon>
        <taxon>Legionellaceae</taxon>
        <taxon>Legionella</taxon>
    </lineage>
</organism>
<dbReference type="PANTHER" id="PTHR32385">
    <property type="entry name" value="MANNOSYL PHOSPHORYLINOSITOL CERAMIDE SYNTHASE"/>
    <property type="match status" value="1"/>
</dbReference>
<sequence length="469" mass="53937">MPSELLSIPKAIHAVWLGKLPPTEVLDNMQHWKQTNPTFSVKLWIDSATYSEEEKTKELPKLLQWAKKNQIIICDLSLAAHESKDNLLGKNELYSSMPGKQFYDDELTGQYRNLAAASDLLRVEILQEEGGIYIDAKDMLPGNPILEHFKLSYGFAYHDCGYGKLNNDLMASIPHGTIISEYRKQIIENYKNLYQNPQLLQAHRNKNLRSPKFYTGADPRFISTLRTSGPGLLSALIEQLMHFVVPIPEAKMPIYDVNESFLHMPKELFNIPEHGSDVSWNDFNLSYDMIKPYLFNYLCEYWSTKMDEAMAMVDQSIAKSNKGGLSFLTNYFYRPNLELHDCKNMLQIIKNRLDTLPRALSPEDFYRACSSNLEEQSMGQFEDILPGFWEQFHYSFSSFDARFSLCQKEILDKDFHQAVLHVSVVGVDPGWKDFVALFVGLKEKPDDISHLRGMVEQIAAKNLSSFRQI</sequence>
<dbReference type="InterPro" id="IPR051706">
    <property type="entry name" value="Glycosyltransferase_domain"/>
</dbReference>
<feature type="domain" description="GT44" evidence="1">
    <location>
        <begin position="10"/>
        <end position="54"/>
    </location>
</feature>
<proteinExistence type="predicted"/>
<feature type="domain" description="GT44" evidence="1">
    <location>
        <begin position="101"/>
        <end position="142"/>
    </location>
</feature>
<gene>
    <name evidence="2" type="ORF">Ljor_0949</name>
</gene>
<protein>
    <submittedName>
        <fullName evidence="2">Putative teichoic acid biosynthesis protein</fullName>
    </submittedName>
</protein>
<name>A0A0W0V938_9GAMM</name>